<dbReference type="SUPFAM" id="SSF46785">
    <property type="entry name" value="Winged helix' DNA-binding domain"/>
    <property type="match status" value="1"/>
</dbReference>
<gene>
    <name evidence="2" type="primary">marR</name>
    <name evidence="2" type="ORF">SAMEA4412665_00847</name>
</gene>
<sequence length="186" mass="20727">MNEATTGDPDGQPVVSGSSADAVDRIIAAWSRERPDLPVHSMEVWSRVTRLSRRLDRARSRACAVAGLEIWEFDVLAALRRSGTPYQLSPGALLAELEVTSGTMTNRVTRLAERGWVRRLPNPKDGRGVIVELCEEGRRRVDWALEELLASEGRLLETMAPDQIDELAHLLKTVLTRQEELDQDCG</sequence>
<protein>
    <submittedName>
        <fullName evidence="2">Multiple antibiotic resistance protein marR</fullName>
    </submittedName>
</protein>
<dbReference type="PROSITE" id="PS50995">
    <property type="entry name" value="HTH_MARR_2"/>
    <property type="match status" value="1"/>
</dbReference>
<reference evidence="2 3" key="1">
    <citation type="submission" date="2017-06" db="EMBL/GenBank/DDBJ databases">
        <authorList>
            <consortium name="Pathogen Informatics"/>
        </authorList>
    </citation>
    <scope>NUCLEOTIDE SEQUENCE [LARGE SCALE GENOMIC DNA]</scope>
    <source>
        <strain evidence="2 3">NCTC11865</strain>
    </source>
</reference>
<dbReference type="GO" id="GO:0003700">
    <property type="term" value="F:DNA-binding transcription factor activity"/>
    <property type="evidence" value="ECO:0007669"/>
    <property type="project" value="InterPro"/>
</dbReference>
<name>A0A239WEZ6_9ACTN</name>
<dbReference type="AlphaFoldDB" id="A0A239WEZ6"/>
<dbReference type="InterPro" id="IPR036388">
    <property type="entry name" value="WH-like_DNA-bd_sf"/>
</dbReference>
<dbReference type="PANTHER" id="PTHR33164:SF104">
    <property type="entry name" value="TRANSCRIPTIONAL REGULATORY PROTEIN"/>
    <property type="match status" value="1"/>
</dbReference>
<dbReference type="EMBL" id="LT906441">
    <property type="protein sequence ID" value="SNV32759.1"/>
    <property type="molecule type" value="Genomic_DNA"/>
</dbReference>
<dbReference type="Proteomes" id="UP000215332">
    <property type="component" value="Chromosome 1"/>
</dbReference>
<dbReference type="PANTHER" id="PTHR33164">
    <property type="entry name" value="TRANSCRIPTIONAL REGULATOR, MARR FAMILY"/>
    <property type="match status" value="1"/>
</dbReference>
<accession>A0A239WEZ6</accession>
<organism evidence="2 3">
    <name type="scientific">Cutibacterium granulosum</name>
    <dbReference type="NCBI Taxonomy" id="33011"/>
    <lineage>
        <taxon>Bacteria</taxon>
        <taxon>Bacillati</taxon>
        <taxon>Actinomycetota</taxon>
        <taxon>Actinomycetes</taxon>
        <taxon>Propionibacteriales</taxon>
        <taxon>Propionibacteriaceae</taxon>
        <taxon>Cutibacterium</taxon>
    </lineage>
</organism>
<proteinExistence type="predicted"/>
<evidence type="ECO:0000313" key="3">
    <source>
        <dbReference type="Proteomes" id="UP000215332"/>
    </source>
</evidence>
<dbReference type="KEGG" id="cgrn:4412665_00847"/>
<evidence type="ECO:0000313" key="2">
    <source>
        <dbReference type="EMBL" id="SNV32759.1"/>
    </source>
</evidence>
<dbReference type="PRINTS" id="PR00598">
    <property type="entry name" value="HTHMARR"/>
</dbReference>
<evidence type="ECO:0000259" key="1">
    <source>
        <dbReference type="PROSITE" id="PS50995"/>
    </source>
</evidence>
<feature type="domain" description="HTH marR-type" evidence="1">
    <location>
        <begin position="41"/>
        <end position="176"/>
    </location>
</feature>
<dbReference type="InterPro" id="IPR000835">
    <property type="entry name" value="HTH_MarR-typ"/>
</dbReference>
<dbReference type="GO" id="GO:0006950">
    <property type="term" value="P:response to stress"/>
    <property type="evidence" value="ECO:0007669"/>
    <property type="project" value="TreeGrafter"/>
</dbReference>
<dbReference type="Gene3D" id="1.10.10.10">
    <property type="entry name" value="Winged helix-like DNA-binding domain superfamily/Winged helix DNA-binding domain"/>
    <property type="match status" value="1"/>
</dbReference>
<dbReference type="Pfam" id="PF12802">
    <property type="entry name" value="MarR_2"/>
    <property type="match status" value="1"/>
</dbReference>
<dbReference type="eggNOG" id="COG1846">
    <property type="taxonomic scope" value="Bacteria"/>
</dbReference>
<dbReference type="SMART" id="SM00347">
    <property type="entry name" value="HTH_MARR"/>
    <property type="match status" value="1"/>
</dbReference>
<dbReference type="InterPro" id="IPR036390">
    <property type="entry name" value="WH_DNA-bd_sf"/>
</dbReference>
<dbReference type="InterPro" id="IPR039422">
    <property type="entry name" value="MarR/SlyA-like"/>
</dbReference>